<reference evidence="2" key="1">
    <citation type="journal article" date="2017" name="Environ. Microbiol. Rep.">
        <title>Genetic Diversity of Marine Anaerobic Ammonium-Oxidizing Bacteria as Revealed by Genomic and Proteomic Analyses of 'Candidatus Scalindua japonica'.</title>
        <authorList>
            <person name="Oshiki M."/>
            <person name="Mizuto K."/>
            <person name="Kimura Z."/>
            <person name="Kindaichi T."/>
            <person name="Satoh H."/>
            <person name="Okabe S."/>
        </authorList>
    </citation>
    <scope>NUCLEOTIDE SEQUENCE [LARGE SCALE GENOMIC DNA]</scope>
    <source>
        <strain evidence="2">husup-a2</strain>
    </source>
</reference>
<comment type="caution">
    <text evidence="1">The sequence shown here is derived from an EMBL/GenBank/DDBJ whole genome shotgun (WGS) entry which is preliminary data.</text>
</comment>
<accession>A0A286TUP1</accession>
<organism evidence="1 2">
    <name type="scientific">Candidatus Scalindua japonica</name>
    <dbReference type="NCBI Taxonomy" id="1284222"/>
    <lineage>
        <taxon>Bacteria</taxon>
        <taxon>Pseudomonadati</taxon>
        <taxon>Planctomycetota</taxon>
        <taxon>Candidatus Brocadiia</taxon>
        <taxon>Candidatus Brocadiales</taxon>
        <taxon>Candidatus Scalinduaceae</taxon>
        <taxon>Candidatus Scalindua</taxon>
    </lineage>
</organism>
<protein>
    <submittedName>
        <fullName evidence="1">Zinc carboxypeptidase family</fullName>
    </submittedName>
</protein>
<dbReference type="EMBL" id="BAOS01000004">
    <property type="protein sequence ID" value="GAX59565.1"/>
    <property type="molecule type" value="Genomic_DNA"/>
</dbReference>
<keyword evidence="1" id="KW-0378">Hydrolase</keyword>
<evidence type="ECO:0000313" key="2">
    <source>
        <dbReference type="Proteomes" id="UP000218542"/>
    </source>
</evidence>
<name>A0A286TUP1_9BACT</name>
<keyword evidence="1" id="KW-0121">Carboxypeptidase</keyword>
<dbReference type="RefSeq" id="WP_096892700.1">
    <property type="nucleotide sequence ID" value="NZ_BAOS01000004.1"/>
</dbReference>
<proteinExistence type="predicted"/>
<gene>
    <name evidence="1" type="ORF">SCALIN_C04_0053</name>
</gene>
<evidence type="ECO:0000313" key="1">
    <source>
        <dbReference type="EMBL" id="GAX59565.1"/>
    </source>
</evidence>
<sequence>MMKKILCFLVVIMVMLVLITTLKADLLPRGEDNLGHNLVYDTELDITWYDFSYYSPEYKDAVIWANQLSVRVGTVELTEWRLPSLINGKGSKSGPQHYSEVEHLYLSELEHYQVLHPWAFPGKWRYFDNLPGGHYWIIHSNEESGVGSDKNGDAPVYNSFAQKLQYVPISDVNRPKAVRHTFFYDKNTYLGVAVHQGDIIRKLQNQK</sequence>
<dbReference type="AlphaFoldDB" id="A0A286TUP1"/>
<dbReference type="Proteomes" id="UP000218542">
    <property type="component" value="Unassembled WGS sequence"/>
</dbReference>
<keyword evidence="1" id="KW-0645">Protease</keyword>
<dbReference type="GO" id="GO:0004180">
    <property type="term" value="F:carboxypeptidase activity"/>
    <property type="evidence" value="ECO:0007669"/>
    <property type="project" value="UniProtKB-KW"/>
</dbReference>
<keyword evidence="2" id="KW-1185">Reference proteome</keyword>